<dbReference type="Proteomes" id="UP000516117">
    <property type="component" value="Chromosome"/>
</dbReference>
<dbReference type="KEGG" id="tdf:H9L22_07960"/>
<evidence type="ECO:0000313" key="2">
    <source>
        <dbReference type="Proteomes" id="UP000516117"/>
    </source>
</evidence>
<name>A0A7H0H9H2_9ACTN</name>
<reference evidence="1 2" key="1">
    <citation type="submission" date="2020-08" db="EMBL/GenBank/DDBJ databases">
        <title>Genome sequence of Tessaracoccus defluvii JCM 17540T.</title>
        <authorList>
            <person name="Hyun D.-W."/>
            <person name="Bae J.-W."/>
        </authorList>
    </citation>
    <scope>NUCLEOTIDE SEQUENCE [LARGE SCALE GENOMIC DNA]</scope>
    <source>
        <strain evidence="1 2">JCM 17540</strain>
    </source>
</reference>
<protein>
    <submittedName>
        <fullName evidence="1">Uncharacterized protein</fullName>
    </submittedName>
</protein>
<accession>A0A7H0H9H2</accession>
<organism evidence="1 2">
    <name type="scientific">Tessaracoccus defluvii</name>
    <dbReference type="NCBI Taxonomy" id="1285901"/>
    <lineage>
        <taxon>Bacteria</taxon>
        <taxon>Bacillati</taxon>
        <taxon>Actinomycetota</taxon>
        <taxon>Actinomycetes</taxon>
        <taxon>Propionibacteriales</taxon>
        <taxon>Propionibacteriaceae</taxon>
        <taxon>Tessaracoccus</taxon>
    </lineage>
</organism>
<dbReference type="RefSeq" id="WP_187722281.1">
    <property type="nucleotide sequence ID" value="NZ_BAABBL010000019.1"/>
</dbReference>
<sequence>MSVEITSAQSETFEFAVTSDGCVLTGTGRLRALAVTFGEGWLTPHALADGVGITVENVAGVVGTVRVTSGVRMRLDVALENEVGDVIEVDGPVLSAAGERPVIGWIAGASGELVLPGPDGPGLLAQRRGLCVPGSAPGEVYPLGEVVTVAPRQLVTAAWTYETFSGDLLDVPAEHTDLPLARYVPVGETVEFSAPDGMVTFPDATRLAESDGEFVLDPEPGLTQLQLWGIGGATLVEVGAYEDLSTLRGRATALRGSSDTWCYVAVRHLLEGEIRDDIVDRIDWLLAEAEESPSAWTACAAALAVNLDLPLWDVAMTMATRVLERPTADDVLLLALHGLISAEEAMGRWPVGDFDRVGLDAVAALRYGRIHTDSPRETGRDVAVARLWAAGLGESERGLRAAAYAQAAEARLLCHLSVRPDLTDLAWLSVN</sequence>
<keyword evidence="2" id="KW-1185">Reference proteome</keyword>
<dbReference type="EMBL" id="CP060789">
    <property type="protein sequence ID" value="QNP57188.1"/>
    <property type="molecule type" value="Genomic_DNA"/>
</dbReference>
<proteinExistence type="predicted"/>
<gene>
    <name evidence="1" type="ORF">H9L22_07960</name>
</gene>
<evidence type="ECO:0000313" key="1">
    <source>
        <dbReference type="EMBL" id="QNP57188.1"/>
    </source>
</evidence>
<dbReference type="AlphaFoldDB" id="A0A7H0H9H2"/>